<organism evidence="1 2">
    <name type="scientific">Klebsiella variicola</name>
    <dbReference type="NCBI Taxonomy" id="244366"/>
    <lineage>
        <taxon>Bacteria</taxon>
        <taxon>Pseudomonadati</taxon>
        <taxon>Pseudomonadota</taxon>
        <taxon>Gammaproteobacteria</taxon>
        <taxon>Enterobacterales</taxon>
        <taxon>Enterobacteriaceae</taxon>
        <taxon>Klebsiella/Raoultella group</taxon>
        <taxon>Klebsiella</taxon>
        <taxon>Klebsiella pneumoniae complex</taxon>
    </lineage>
</organism>
<dbReference type="AlphaFoldDB" id="A0A2G5AP77"/>
<dbReference type="Proteomes" id="UP000234473">
    <property type="component" value="Unassembled WGS sequence"/>
</dbReference>
<protein>
    <submittedName>
        <fullName evidence="1">Uncharacterized protein</fullName>
    </submittedName>
</protein>
<gene>
    <name evidence="1" type="ORF">CWM98_10275</name>
</gene>
<accession>A0A2G5AP77</accession>
<reference evidence="1 2" key="1">
    <citation type="submission" date="2017-11" db="EMBL/GenBank/DDBJ databases">
        <authorList>
            <person name="Han C.G."/>
        </authorList>
    </citation>
    <scope>NUCLEOTIDE SEQUENCE [LARGE SCALE GENOMIC DNA]</scope>
    <source>
        <strain evidence="1 2">A5</strain>
    </source>
</reference>
<evidence type="ECO:0000313" key="2">
    <source>
        <dbReference type="Proteomes" id="UP000234473"/>
    </source>
</evidence>
<proteinExistence type="predicted"/>
<evidence type="ECO:0000313" key="1">
    <source>
        <dbReference type="EMBL" id="PLP46306.1"/>
    </source>
</evidence>
<dbReference type="EMBL" id="PICB01000417">
    <property type="protein sequence ID" value="PLP46306.1"/>
    <property type="molecule type" value="Genomic_DNA"/>
</dbReference>
<name>A0A2G5AP77_KLEVA</name>
<sequence>MSEIINDTVSPASHFCLAGVWQALLKQKLNDDGRSPRRESGWQLCFNRSQTFTHWSNVSQWAPFGFYLC</sequence>
<reference evidence="1 2" key="2">
    <citation type="submission" date="2018-01" db="EMBL/GenBank/DDBJ databases">
        <title>Genomic study of Klebsiella pneumoniae.</title>
        <authorList>
            <person name="Yang Y."/>
            <person name="Bicalho R."/>
        </authorList>
    </citation>
    <scope>NUCLEOTIDE SEQUENCE [LARGE SCALE GENOMIC DNA]</scope>
    <source>
        <strain evidence="1 2">A5</strain>
    </source>
</reference>
<comment type="caution">
    <text evidence="1">The sequence shown here is derived from an EMBL/GenBank/DDBJ whole genome shotgun (WGS) entry which is preliminary data.</text>
</comment>